<evidence type="ECO:0000259" key="1">
    <source>
        <dbReference type="Pfam" id="PF01872"/>
    </source>
</evidence>
<reference evidence="2 3" key="1">
    <citation type="submission" date="2015-07" db="EMBL/GenBank/DDBJ databases">
        <title>Whole genome sequence of Herpetosiphon geysericola DSM 7119.</title>
        <authorList>
            <person name="Hemp J."/>
            <person name="Ward L.M."/>
            <person name="Pace L.A."/>
            <person name="Fischer W.W."/>
        </authorList>
    </citation>
    <scope>NUCLEOTIDE SEQUENCE [LARGE SCALE GENOMIC DNA]</scope>
    <source>
        <strain evidence="2 3">DSM 7119</strain>
    </source>
</reference>
<dbReference type="InterPro" id="IPR024072">
    <property type="entry name" value="DHFR-like_dom_sf"/>
</dbReference>
<comment type="caution">
    <text evidence="2">The sequence shown here is derived from an EMBL/GenBank/DDBJ whole genome shotgun (WGS) entry which is preliminary data.</text>
</comment>
<dbReference type="InterPro" id="IPR050765">
    <property type="entry name" value="Riboflavin_Biosynth_HTPR"/>
</dbReference>
<organism evidence="2 3">
    <name type="scientific">Herpetosiphon geysericola</name>
    <dbReference type="NCBI Taxonomy" id="70996"/>
    <lineage>
        <taxon>Bacteria</taxon>
        <taxon>Bacillati</taxon>
        <taxon>Chloroflexota</taxon>
        <taxon>Chloroflexia</taxon>
        <taxon>Herpetosiphonales</taxon>
        <taxon>Herpetosiphonaceae</taxon>
        <taxon>Herpetosiphon</taxon>
    </lineage>
</organism>
<dbReference type="GO" id="GO:0008703">
    <property type="term" value="F:5-amino-6-(5-phosphoribosylamino)uracil reductase activity"/>
    <property type="evidence" value="ECO:0007669"/>
    <property type="project" value="InterPro"/>
</dbReference>
<dbReference type="OrthoDB" id="195113at2"/>
<dbReference type="Gene3D" id="3.40.430.10">
    <property type="entry name" value="Dihydrofolate Reductase, subunit A"/>
    <property type="match status" value="1"/>
</dbReference>
<dbReference type="GO" id="GO:0009231">
    <property type="term" value="P:riboflavin biosynthetic process"/>
    <property type="evidence" value="ECO:0007669"/>
    <property type="project" value="InterPro"/>
</dbReference>
<sequence>MRKLVYFVACTADGFIADEAGGFNFFPLAGGHMDYIRQEYPETMPTHVLSMLGLPAEQKRFDTVLMGRHTYAVGLTEGVTSPYAHLRQYVISSSLGKLDSPEVTLVAQDPLGLVQSLKQEDGRDIWLCGGGSLASALISEIDELVLKVNPVMIGQGIRLFAGLGQPVQLELLEHQAFEGGVAVHRYGLKQA</sequence>
<dbReference type="PATRIC" id="fig|70996.4.peg.887"/>
<protein>
    <submittedName>
        <fullName evidence="2">Deaminase/reductase</fullName>
    </submittedName>
</protein>
<evidence type="ECO:0000313" key="3">
    <source>
        <dbReference type="Proteomes" id="UP000050277"/>
    </source>
</evidence>
<dbReference type="STRING" id="70996.SE18_08250"/>
<dbReference type="InterPro" id="IPR002734">
    <property type="entry name" value="RibDG_C"/>
</dbReference>
<gene>
    <name evidence="2" type="ORF">SE18_08250</name>
</gene>
<name>A0A0N8GST4_9CHLR</name>
<dbReference type="AlphaFoldDB" id="A0A0N8GST4"/>
<accession>A0A0N8GST4</accession>
<keyword evidence="3" id="KW-1185">Reference proteome</keyword>
<evidence type="ECO:0000313" key="2">
    <source>
        <dbReference type="EMBL" id="KPL90186.1"/>
    </source>
</evidence>
<proteinExistence type="predicted"/>
<dbReference type="Pfam" id="PF01872">
    <property type="entry name" value="RibD_C"/>
    <property type="match status" value="1"/>
</dbReference>
<dbReference type="PANTHER" id="PTHR38011">
    <property type="entry name" value="DIHYDROFOLATE REDUCTASE FAMILY PROTEIN (AFU_ORTHOLOGUE AFUA_8G06820)"/>
    <property type="match status" value="1"/>
</dbReference>
<dbReference type="PANTHER" id="PTHR38011:SF11">
    <property type="entry name" value="2,5-DIAMINO-6-RIBOSYLAMINO-4(3H)-PYRIMIDINONE 5'-PHOSPHATE REDUCTASE"/>
    <property type="match status" value="1"/>
</dbReference>
<feature type="domain" description="Bacterial bifunctional deaminase-reductase C-terminal" evidence="1">
    <location>
        <begin position="4"/>
        <end position="182"/>
    </location>
</feature>
<dbReference type="SUPFAM" id="SSF53597">
    <property type="entry name" value="Dihydrofolate reductase-like"/>
    <property type="match status" value="1"/>
</dbReference>
<dbReference type="Proteomes" id="UP000050277">
    <property type="component" value="Unassembled WGS sequence"/>
</dbReference>
<dbReference type="RefSeq" id="WP_054533958.1">
    <property type="nucleotide sequence ID" value="NZ_LGKP01000013.1"/>
</dbReference>
<dbReference type="EMBL" id="LGKP01000013">
    <property type="protein sequence ID" value="KPL90186.1"/>
    <property type="molecule type" value="Genomic_DNA"/>
</dbReference>